<evidence type="ECO:0000256" key="1">
    <source>
        <dbReference type="SAM" id="Coils"/>
    </source>
</evidence>
<dbReference type="Proteomes" id="UP001152049">
    <property type="component" value="Unassembled WGS sequence"/>
</dbReference>
<feature type="coiled-coil region" evidence="1">
    <location>
        <begin position="27"/>
        <end position="54"/>
    </location>
</feature>
<name>A0A9W8RZA4_9HYPO</name>
<comment type="caution">
    <text evidence="2">The sequence shown here is derived from an EMBL/GenBank/DDBJ whole genome shotgun (WGS) entry which is preliminary data.</text>
</comment>
<evidence type="ECO:0000313" key="3">
    <source>
        <dbReference type="Proteomes" id="UP001152049"/>
    </source>
</evidence>
<organism evidence="2 3">
    <name type="scientific">Fusarium torreyae</name>
    <dbReference type="NCBI Taxonomy" id="1237075"/>
    <lineage>
        <taxon>Eukaryota</taxon>
        <taxon>Fungi</taxon>
        <taxon>Dikarya</taxon>
        <taxon>Ascomycota</taxon>
        <taxon>Pezizomycotina</taxon>
        <taxon>Sordariomycetes</taxon>
        <taxon>Hypocreomycetidae</taxon>
        <taxon>Hypocreales</taxon>
        <taxon>Nectriaceae</taxon>
        <taxon>Fusarium</taxon>
    </lineage>
</organism>
<sequence>MNDSEIALQKQETPLADFKTAEGIARINAYLEKHAELEQQADSIERSLERAGQAEYKLHRGQRLAMKMINELGDDLDDASQIKDRDSDRARAALHKVSDISRTSCCGAW</sequence>
<proteinExistence type="predicted"/>
<keyword evidence="1" id="KW-0175">Coiled coil</keyword>
<gene>
    <name evidence="2" type="ORF">NW762_006650</name>
</gene>
<dbReference type="EMBL" id="JAOQAZ010000011">
    <property type="protein sequence ID" value="KAJ4263037.1"/>
    <property type="molecule type" value="Genomic_DNA"/>
</dbReference>
<protein>
    <submittedName>
        <fullName evidence="2">Uncharacterized protein</fullName>
    </submittedName>
</protein>
<reference evidence="2" key="1">
    <citation type="submission" date="2022-09" db="EMBL/GenBank/DDBJ databases">
        <title>Fusarium specimens isolated from Avocado Roots.</title>
        <authorList>
            <person name="Stajich J."/>
            <person name="Roper C."/>
            <person name="Heimlech-Rivalta G."/>
        </authorList>
    </citation>
    <scope>NUCLEOTIDE SEQUENCE</scope>
    <source>
        <strain evidence="2">CF00136</strain>
    </source>
</reference>
<accession>A0A9W8RZA4</accession>
<evidence type="ECO:0000313" key="2">
    <source>
        <dbReference type="EMBL" id="KAJ4263037.1"/>
    </source>
</evidence>
<keyword evidence="3" id="KW-1185">Reference proteome</keyword>
<dbReference type="AlphaFoldDB" id="A0A9W8RZA4"/>